<evidence type="ECO:0000313" key="5">
    <source>
        <dbReference type="EMBL" id="MBX62212.1"/>
    </source>
</evidence>
<feature type="repeat" description="PPR" evidence="3">
    <location>
        <begin position="217"/>
        <end position="251"/>
    </location>
</feature>
<dbReference type="NCBIfam" id="TIGR00756">
    <property type="entry name" value="PPR"/>
    <property type="match status" value="2"/>
</dbReference>
<feature type="repeat" description="PPR" evidence="3">
    <location>
        <begin position="182"/>
        <end position="216"/>
    </location>
</feature>
<comment type="similarity">
    <text evidence="1">Belongs to the PPR family. P subfamily.</text>
</comment>
<dbReference type="AlphaFoldDB" id="A0A2P2Q5D6"/>
<evidence type="ECO:0000259" key="4">
    <source>
        <dbReference type="Pfam" id="PF23276"/>
    </source>
</evidence>
<keyword evidence="2" id="KW-0677">Repeat</keyword>
<accession>A0A2P2Q5D6</accession>
<dbReference type="InterPro" id="IPR057027">
    <property type="entry name" value="TPR_mt"/>
</dbReference>
<dbReference type="InterPro" id="IPR002885">
    <property type="entry name" value="PPR_rpt"/>
</dbReference>
<evidence type="ECO:0000256" key="2">
    <source>
        <dbReference type="ARBA" id="ARBA00022737"/>
    </source>
</evidence>
<organism evidence="5">
    <name type="scientific">Rhizophora mucronata</name>
    <name type="common">Asiatic mangrove</name>
    <dbReference type="NCBI Taxonomy" id="61149"/>
    <lineage>
        <taxon>Eukaryota</taxon>
        <taxon>Viridiplantae</taxon>
        <taxon>Streptophyta</taxon>
        <taxon>Embryophyta</taxon>
        <taxon>Tracheophyta</taxon>
        <taxon>Spermatophyta</taxon>
        <taxon>Magnoliopsida</taxon>
        <taxon>eudicotyledons</taxon>
        <taxon>Gunneridae</taxon>
        <taxon>Pentapetalae</taxon>
        <taxon>rosids</taxon>
        <taxon>fabids</taxon>
        <taxon>Malpighiales</taxon>
        <taxon>Rhizophoraceae</taxon>
        <taxon>Rhizophora</taxon>
    </lineage>
</organism>
<dbReference type="PANTHER" id="PTHR47936">
    <property type="entry name" value="PPR_LONG DOMAIN-CONTAINING PROTEIN"/>
    <property type="match status" value="1"/>
</dbReference>
<feature type="domain" description="Pentatricopeptide repeat-containing protein-mitochondrial" evidence="4">
    <location>
        <begin position="113"/>
        <end position="207"/>
    </location>
</feature>
<evidence type="ECO:0000256" key="1">
    <source>
        <dbReference type="ARBA" id="ARBA00007626"/>
    </source>
</evidence>
<evidence type="ECO:0000256" key="3">
    <source>
        <dbReference type="PROSITE-ProRule" id="PRU00708"/>
    </source>
</evidence>
<dbReference type="Gene3D" id="1.25.40.10">
    <property type="entry name" value="Tetratricopeptide repeat domain"/>
    <property type="match status" value="1"/>
</dbReference>
<sequence length="338" mass="37986">MSFRFLRNLLSPKSSNPQLIFSIATRLFSACQRLGADSFPDIPTSAYYDGLVHAAGRDRDLETLRHLLNKRVGDGCFNTADTFSFIVNTSDSLSILDDLIETISRLDEGFHRKQAYDSLVARLCKLQRIEESLRVVDFMARGPCRLTAITFHPILNCLTRKNKVEDAWRVIDKMRQLGASPDLTAFNYLLTAHCVNGKLAAACEIVKRIEEEGMRANSRTYDALVLGACRTGKVEGALVLLRSMEDDGLPALYSTHMHVINALLKLGYYDQAVKFVRAYAGRDNGLDTENYGVLAMKLINLKKLDRAKVVLEEMRERGLAMGDKLKENFRLLCLQPEG</sequence>
<dbReference type="InterPro" id="IPR011990">
    <property type="entry name" value="TPR-like_helical_dom_sf"/>
</dbReference>
<protein>
    <submittedName>
        <fullName evidence="5">Pentatricopeptide repeat-containing protein At3g56030</fullName>
    </submittedName>
</protein>
<reference evidence="5" key="1">
    <citation type="submission" date="2018-02" db="EMBL/GenBank/DDBJ databases">
        <title>Rhizophora mucronata_Transcriptome.</title>
        <authorList>
            <person name="Meera S.P."/>
            <person name="Sreeshan A."/>
            <person name="Augustine A."/>
        </authorList>
    </citation>
    <scope>NUCLEOTIDE SEQUENCE</scope>
    <source>
        <tissue evidence="5">Leaf</tissue>
    </source>
</reference>
<dbReference type="EMBL" id="GGEC01081728">
    <property type="protein sequence ID" value="MBX62212.1"/>
    <property type="molecule type" value="Transcribed_RNA"/>
</dbReference>
<name>A0A2P2Q5D6_RHIMU</name>
<dbReference type="Pfam" id="PF23276">
    <property type="entry name" value="TPR_24"/>
    <property type="match status" value="1"/>
</dbReference>
<dbReference type="PROSITE" id="PS51375">
    <property type="entry name" value="PPR"/>
    <property type="match status" value="3"/>
</dbReference>
<proteinExistence type="inferred from homology"/>
<feature type="repeat" description="PPR" evidence="3">
    <location>
        <begin position="147"/>
        <end position="181"/>
    </location>
</feature>
<dbReference type="Pfam" id="PF01535">
    <property type="entry name" value="PPR"/>
    <property type="match status" value="2"/>
</dbReference>
<dbReference type="PANTHER" id="PTHR47936:SF3">
    <property type="entry name" value="PENTACOTRIPEPTIDE-REPEAT REGION OF PRORP DOMAIN-CONTAINING PROTEIN"/>
    <property type="match status" value="1"/>
</dbReference>